<dbReference type="EMBL" id="JACYFS010000007">
    <property type="protein sequence ID" value="MBD8084069.1"/>
    <property type="molecule type" value="Genomic_DNA"/>
</dbReference>
<keyword evidence="1 2" id="KW-0732">Signal</keyword>
<feature type="chain" id="PRO_5046855928" evidence="2">
    <location>
        <begin position="20"/>
        <end position="606"/>
    </location>
</feature>
<evidence type="ECO:0000313" key="4">
    <source>
        <dbReference type="EMBL" id="MBD8084069.1"/>
    </source>
</evidence>
<dbReference type="Proteomes" id="UP000637299">
    <property type="component" value="Unassembled WGS sequence"/>
</dbReference>
<dbReference type="InterPro" id="IPR052918">
    <property type="entry name" value="Motility_Chemotaxis_Reg"/>
</dbReference>
<feature type="signal peptide" evidence="2">
    <location>
        <begin position="1"/>
        <end position="19"/>
    </location>
</feature>
<name>A0ABR8ZFI3_9FLAO</name>
<dbReference type="Pfam" id="PF18962">
    <property type="entry name" value="Por_Secre_tail"/>
    <property type="match status" value="1"/>
</dbReference>
<accession>A0ABR8ZFI3</accession>
<evidence type="ECO:0000313" key="5">
    <source>
        <dbReference type="Proteomes" id="UP000637299"/>
    </source>
</evidence>
<feature type="domain" description="Secretion system C-terminal sorting" evidence="3">
    <location>
        <begin position="531"/>
        <end position="599"/>
    </location>
</feature>
<proteinExistence type="predicted"/>
<evidence type="ECO:0000259" key="3">
    <source>
        <dbReference type="Pfam" id="PF18962"/>
    </source>
</evidence>
<dbReference type="PANTHER" id="PTHR35580:SF1">
    <property type="entry name" value="PHYTASE-LIKE DOMAIN-CONTAINING PROTEIN"/>
    <property type="match status" value="1"/>
</dbReference>
<sequence length="606" mass="65854">MKRKFLFLYIVLSFIQLNAQEFVREWGTYYGPVDTFFGNATLNTLQFDSSNNINLLGSTQTNSAYQASYYNQFATSGAGYDITKASNILTGIINPSGAAVSSGYVGNSLSFDAPNMSFNNTGERFAYQFSNTGITGTSGTAGTWFPTAAAAEANKILLSKYSNTGVLQWKTFLPSLNTSINEINHDSAGNTFIIGTTLNQNIGTAGSFQPSFVIRYDNNGNVMSNSYIAKLNSSGQLVWATYFPAQIQRIKYYNGNLYLTGGDDDDPALTQMATTNAFQSLKTNLSITKLNAADGSRIWGTYYGPAGINFLNLNSGIAVNDTGLYVAGDIFDFTGSNNTYFSTPGSFQTTPLGSGDIYLTKFNHDGGREWSTYFGSSSDDISSFNNNSLSVYGRDIYLTGVQTVAPNSVAPDNLATPGAHLSSPPPYSGPTHVAHNYLFFAKFNSDGSREWSSYYGGAGAQPGFPPSLSISVFNADTFYVYGTTRSTIGISSTGAIQPTGVPNVLNGYIAKFNRKVLSTSENPALQDLVLYDNPNNGIFTIEGHVLRKKDFNLNIFDMSGRLLYTQKMNGEQKQIFNYQGRLQTGTYSLQVSAGKDFSKNFKMIVK</sequence>
<dbReference type="PANTHER" id="PTHR35580">
    <property type="entry name" value="CELL SURFACE GLYCOPROTEIN (S-LAYER PROTEIN)-LIKE PROTEIN"/>
    <property type="match status" value="1"/>
</dbReference>
<dbReference type="InterPro" id="IPR026444">
    <property type="entry name" value="Secre_tail"/>
</dbReference>
<reference evidence="4 5" key="1">
    <citation type="submission" date="2020-09" db="EMBL/GenBank/DDBJ databases">
        <title>Genome seq and assembly of Chryseobacterium sp.</title>
        <authorList>
            <person name="Chhetri G."/>
        </authorList>
    </citation>
    <scope>NUCLEOTIDE SEQUENCE [LARGE SCALE GENOMIC DNA]</scope>
    <source>
        <strain evidence="4 5">GCR10</strain>
    </source>
</reference>
<keyword evidence="5" id="KW-1185">Reference proteome</keyword>
<gene>
    <name evidence="4" type="ORF">IC610_16785</name>
</gene>
<comment type="caution">
    <text evidence="4">The sequence shown here is derived from an EMBL/GenBank/DDBJ whole genome shotgun (WGS) entry which is preliminary data.</text>
</comment>
<protein>
    <submittedName>
        <fullName evidence="4">T9SS type A sorting domain-containing protein</fullName>
    </submittedName>
</protein>
<evidence type="ECO:0000256" key="2">
    <source>
        <dbReference type="SAM" id="SignalP"/>
    </source>
</evidence>
<dbReference type="NCBIfam" id="TIGR04183">
    <property type="entry name" value="Por_Secre_tail"/>
    <property type="match status" value="1"/>
</dbReference>
<evidence type="ECO:0000256" key="1">
    <source>
        <dbReference type="ARBA" id="ARBA00022729"/>
    </source>
</evidence>
<dbReference type="RefSeq" id="WP_191737879.1">
    <property type="nucleotide sequence ID" value="NZ_JACYFS010000007.1"/>
</dbReference>
<organism evidence="4 5">
    <name type="scientific">Chryseobacterium caseinilyticum</name>
    <dbReference type="NCBI Taxonomy" id="2771428"/>
    <lineage>
        <taxon>Bacteria</taxon>
        <taxon>Pseudomonadati</taxon>
        <taxon>Bacteroidota</taxon>
        <taxon>Flavobacteriia</taxon>
        <taxon>Flavobacteriales</taxon>
        <taxon>Weeksellaceae</taxon>
        <taxon>Chryseobacterium group</taxon>
        <taxon>Chryseobacterium</taxon>
    </lineage>
</organism>